<keyword evidence="2 5" id="KW-0378">Hydrolase</keyword>
<protein>
    <recommendedName>
        <fullName evidence="3">protein-glutamate methylesterase</fullName>
        <ecNumber evidence="3">3.1.1.61</ecNumber>
    </recommendedName>
</protein>
<dbReference type="GO" id="GO:0008984">
    <property type="term" value="F:protein-glutamate methylesterase activity"/>
    <property type="evidence" value="ECO:0007669"/>
    <property type="project" value="UniProtKB-EC"/>
</dbReference>
<dbReference type="InterPro" id="IPR035909">
    <property type="entry name" value="CheB_C"/>
</dbReference>
<dbReference type="OrthoDB" id="9793421at2"/>
<evidence type="ECO:0000313" key="8">
    <source>
        <dbReference type="Proteomes" id="UP000199286"/>
    </source>
</evidence>
<evidence type="ECO:0000313" key="7">
    <source>
        <dbReference type="EMBL" id="SDY38811.1"/>
    </source>
</evidence>
<dbReference type="InterPro" id="IPR000673">
    <property type="entry name" value="Sig_transdc_resp-reg_Me-estase"/>
</dbReference>
<sequence>MQTVIVAIPDDAVRQRISEQVASLPGFRLVARTRTLMDTYNEIETRAPNVILIAESLSAMPEFEVMRALFVALDVRWLVVTSSPAASRAMQTAAAKSDLFALAHDSSLAQLEQQLHSVTRSQAMPMKAPDAEASSTPMARIDRIILIGSSTGGVDALLAILRDFPADCPPTVIVQHTGVGFGVSLAALLDRQCRASVRLVTEPTALRRGAILIGAGVKAHLQMAPGRVAQVELGDSAPVSGHVPSVDVFFESAAPFAGRVSAALLTGMGRDGATGLKTLRDAGAHTIAQDQTTSVVFGMPRAAIELGAANEVLPLDSIAGALLQSSPRRPLMERRA</sequence>
<dbReference type="GO" id="GO:0005737">
    <property type="term" value="C:cytoplasm"/>
    <property type="evidence" value="ECO:0007669"/>
    <property type="project" value="InterPro"/>
</dbReference>
<dbReference type="Gene3D" id="3.40.50.180">
    <property type="entry name" value="Methylesterase CheB, C-terminal domain"/>
    <property type="match status" value="1"/>
</dbReference>
<comment type="catalytic activity">
    <reaction evidence="4">
        <text>[protein]-L-glutamate 5-O-methyl ester + H2O = L-glutamyl-[protein] + methanol + H(+)</text>
        <dbReference type="Rhea" id="RHEA:23236"/>
        <dbReference type="Rhea" id="RHEA-COMP:10208"/>
        <dbReference type="Rhea" id="RHEA-COMP:10311"/>
        <dbReference type="ChEBI" id="CHEBI:15377"/>
        <dbReference type="ChEBI" id="CHEBI:15378"/>
        <dbReference type="ChEBI" id="CHEBI:17790"/>
        <dbReference type="ChEBI" id="CHEBI:29973"/>
        <dbReference type="ChEBI" id="CHEBI:82795"/>
        <dbReference type="EC" id="3.1.1.61"/>
    </reaction>
</comment>
<dbReference type="STRING" id="321339.SAMN05444340_1077"/>
<dbReference type="RefSeq" id="WP_089882945.1">
    <property type="nucleotide sequence ID" value="NZ_FNPF01000007.1"/>
</dbReference>
<dbReference type="PANTHER" id="PTHR42872">
    <property type="entry name" value="PROTEIN-GLUTAMATE METHYLESTERASE/PROTEIN-GLUTAMINE GLUTAMINASE"/>
    <property type="match status" value="1"/>
</dbReference>
<feature type="active site" evidence="5">
    <location>
        <position position="271"/>
    </location>
</feature>
<dbReference type="SUPFAM" id="SSF52738">
    <property type="entry name" value="Methylesterase CheB, C-terminal domain"/>
    <property type="match status" value="1"/>
</dbReference>
<name>A0A1H3JFX2_9RHOB</name>
<reference evidence="7 8" key="1">
    <citation type="submission" date="2016-10" db="EMBL/GenBank/DDBJ databases">
        <authorList>
            <person name="de Groot N.N."/>
        </authorList>
    </citation>
    <scope>NUCLEOTIDE SEQUENCE [LARGE SCALE GENOMIC DNA]</scope>
    <source>
        <strain evidence="7 8">DSM 26880</strain>
    </source>
</reference>
<dbReference type="GO" id="GO:0000156">
    <property type="term" value="F:phosphorelay response regulator activity"/>
    <property type="evidence" value="ECO:0007669"/>
    <property type="project" value="InterPro"/>
</dbReference>
<dbReference type="CDD" id="cd16432">
    <property type="entry name" value="CheB_Rec"/>
    <property type="match status" value="1"/>
</dbReference>
<proteinExistence type="predicted"/>
<evidence type="ECO:0000256" key="5">
    <source>
        <dbReference type="PROSITE-ProRule" id="PRU00050"/>
    </source>
</evidence>
<dbReference type="InterPro" id="IPR008248">
    <property type="entry name" value="CheB-like"/>
</dbReference>
<dbReference type="Proteomes" id="UP000199286">
    <property type="component" value="Unassembled WGS sequence"/>
</dbReference>
<dbReference type="PIRSF" id="PIRSF000876">
    <property type="entry name" value="RR_chemtxs_CheB"/>
    <property type="match status" value="1"/>
</dbReference>
<accession>A0A1H3JFX2</accession>
<feature type="active site" evidence="5">
    <location>
        <position position="150"/>
    </location>
</feature>
<dbReference type="GO" id="GO:0006935">
    <property type="term" value="P:chemotaxis"/>
    <property type="evidence" value="ECO:0007669"/>
    <property type="project" value="UniProtKB-UniRule"/>
</dbReference>
<evidence type="ECO:0000256" key="2">
    <source>
        <dbReference type="ARBA" id="ARBA00022801"/>
    </source>
</evidence>
<keyword evidence="1 5" id="KW-0145">Chemotaxis</keyword>
<gene>
    <name evidence="7" type="ORF">SAMN05444340_1077</name>
</gene>
<evidence type="ECO:0000256" key="3">
    <source>
        <dbReference type="ARBA" id="ARBA00039140"/>
    </source>
</evidence>
<dbReference type="PANTHER" id="PTHR42872:SF6">
    <property type="entry name" value="PROTEIN-GLUTAMATE METHYLESTERASE_PROTEIN-GLUTAMINE GLUTAMINASE"/>
    <property type="match status" value="1"/>
</dbReference>
<keyword evidence="8" id="KW-1185">Reference proteome</keyword>
<feature type="domain" description="CheB-type methylesterase" evidence="6">
    <location>
        <begin position="137"/>
        <end position="324"/>
    </location>
</feature>
<dbReference type="EC" id="3.1.1.61" evidence="3"/>
<evidence type="ECO:0000256" key="1">
    <source>
        <dbReference type="ARBA" id="ARBA00022500"/>
    </source>
</evidence>
<feature type="active site" evidence="5">
    <location>
        <position position="176"/>
    </location>
</feature>
<dbReference type="AlphaFoldDB" id="A0A1H3JFX2"/>
<evidence type="ECO:0000256" key="4">
    <source>
        <dbReference type="ARBA" id="ARBA00048267"/>
    </source>
</evidence>
<organism evidence="7 8">
    <name type="scientific">Citreimonas salinaria</name>
    <dbReference type="NCBI Taxonomy" id="321339"/>
    <lineage>
        <taxon>Bacteria</taxon>
        <taxon>Pseudomonadati</taxon>
        <taxon>Pseudomonadota</taxon>
        <taxon>Alphaproteobacteria</taxon>
        <taxon>Rhodobacterales</taxon>
        <taxon>Roseobacteraceae</taxon>
        <taxon>Citreimonas</taxon>
    </lineage>
</organism>
<dbReference type="EMBL" id="FNPF01000007">
    <property type="protein sequence ID" value="SDY38811.1"/>
    <property type="molecule type" value="Genomic_DNA"/>
</dbReference>
<dbReference type="PROSITE" id="PS50122">
    <property type="entry name" value="CHEB"/>
    <property type="match status" value="1"/>
</dbReference>
<evidence type="ECO:0000259" key="6">
    <source>
        <dbReference type="PROSITE" id="PS50122"/>
    </source>
</evidence>
<dbReference type="Pfam" id="PF01339">
    <property type="entry name" value="CheB_methylest"/>
    <property type="match status" value="1"/>
</dbReference>